<accession>A0ABT8TMU1</accession>
<comment type="similarity">
    <text evidence="1">Belongs to the LysR transcriptional regulatory family.</text>
</comment>
<evidence type="ECO:0000256" key="3">
    <source>
        <dbReference type="ARBA" id="ARBA00023125"/>
    </source>
</evidence>
<evidence type="ECO:0000313" key="7">
    <source>
        <dbReference type="Proteomes" id="UP001168380"/>
    </source>
</evidence>
<comment type="caution">
    <text evidence="6">The sequence shown here is derived from an EMBL/GenBank/DDBJ whole genome shotgun (WGS) entry which is preliminary data.</text>
</comment>
<dbReference type="EMBL" id="JAULRT010000062">
    <property type="protein sequence ID" value="MDO3383966.1"/>
    <property type="molecule type" value="Genomic_DNA"/>
</dbReference>
<dbReference type="InterPro" id="IPR058163">
    <property type="entry name" value="LysR-type_TF_proteobact-type"/>
</dbReference>
<dbReference type="Proteomes" id="UP001168380">
    <property type="component" value="Unassembled WGS sequence"/>
</dbReference>
<protein>
    <submittedName>
        <fullName evidence="6">LysR family transcriptional regulator</fullName>
    </submittedName>
</protein>
<dbReference type="InterPro" id="IPR036388">
    <property type="entry name" value="WH-like_DNA-bd_sf"/>
</dbReference>
<reference evidence="6" key="1">
    <citation type="submission" date="2023-07" db="EMBL/GenBank/DDBJ databases">
        <title>Gilvimarinus algae sp. nov., isolated from the surface of Kelp.</title>
        <authorList>
            <person name="Sun Y.Y."/>
            <person name="Gong Y."/>
            <person name="Du Z.J."/>
        </authorList>
    </citation>
    <scope>NUCLEOTIDE SEQUENCE</scope>
    <source>
        <strain evidence="6">SDUM040014</strain>
    </source>
</reference>
<dbReference type="PROSITE" id="PS50931">
    <property type="entry name" value="HTH_LYSR"/>
    <property type="match status" value="1"/>
</dbReference>
<organism evidence="6 7">
    <name type="scientific">Gilvimarinus algae</name>
    <dbReference type="NCBI Taxonomy" id="3058037"/>
    <lineage>
        <taxon>Bacteria</taxon>
        <taxon>Pseudomonadati</taxon>
        <taxon>Pseudomonadota</taxon>
        <taxon>Gammaproteobacteria</taxon>
        <taxon>Cellvibrionales</taxon>
        <taxon>Cellvibrionaceae</taxon>
        <taxon>Gilvimarinus</taxon>
    </lineage>
</organism>
<dbReference type="PANTHER" id="PTHR30537">
    <property type="entry name" value="HTH-TYPE TRANSCRIPTIONAL REGULATOR"/>
    <property type="match status" value="1"/>
</dbReference>
<dbReference type="Gene3D" id="3.40.190.290">
    <property type="match status" value="1"/>
</dbReference>
<keyword evidence="3" id="KW-0238">DNA-binding</keyword>
<evidence type="ECO:0000313" key="6">
    <source>
        <dbReference type="EMBL" id="MDO3383966.1"/>
    </source>
</evidence>
<proteinExistence type="inferred from homology"/>
<dbReference type="Pfam" id="PF00126">
    <property type="entry name" value="HTH_1"/>
    <property type="match status" value="1"/>
</dbReference>
<dbReference type="InterPro" id="IPR036390">
    <property type="entry name" value="WH_DNA-bd_sf"/>
</dbReference>
<dbReference type="Gene3D" id="1.10.10.10">
    <property type="entry name" value="Winged helix-like DNA-binding domain superfamily/Winged helix DNA-binding domain"/>
    <property type="match status" value="1"/>
</dbReference>
<dbReference type="SUPFAM" id="SSF53850">
    <property type="entry name" value="Periplasmic binding protein-like II"/>
    <property type="match status" value="1"/>
</dbReference>
<feature type="domain" description="HTH lysR-type" evidence="5">
    <location>
        <begin position="1"/>
        <end position="59"/>
    </location>
</feature>
<sequence>MDKLKAMQLLVQVSELGSFSKVAEQCGTTKSMVSKQIAKLEDALGARLLQRSTRQLQLTPLGDAYLQRCRNILQQVDEAELHIQDELQLPKGKLRVNAPMALGLTALRPAISAFMQQYPDIELDIQLSDESLDLIQHNFDVGLRVASRSFDSPYVGRVLTHFDYRICASAAYLASHDPIRRASDLKKHNCFEYTYFRDKNLWPVGGQGIAISGQLKANSSVFLLEIIKLGEGIGFIPSFICQNALDTGELVEILAKTRKPKMTLYALYPERRFMPPRLARFLELMAEHFKESGQA</sequence>
<evidence type="ECO:0000256" key="2">
    <source>
        <dbReference type="ARBA" id="ARBA00023015"/>
    </source>
</evidence>
<evidence type="ECO:0000256" key="1">
    <source>
        <dbReference type="ARBA" id="ARBA00009437"/>
    </source>
</evidence>
<dbReference type="InterPro" id="IPR005119">
    <property type="entry name" value="LysR_subst-bd"/>
</dbReference>
<dbReference type="SUPFAM" id="SSF46785">
    <property type="entry name" value="Winged helix' DNA-binding domain"/>
    <property type="match status" value="1"/>
</dbReference>
<keyword evidence="4" id="KW-0804">Transcription</keyword>
<evidence type="ECO:0000256" key="4">
    <source>
        <dbReference type="ARBA" id="ARBA00023163"/>
    </source>
</evidence>
<keyword evidence="7" id="KW-1185">Reference proteome</keyword>
<dbReference type="Pfam" id="PF03466">
    <property type="entry name" value="LysR_substrate"/>
    <property type="match status" value="1"/>
</dbReference>
<gene>
    <name evidence="6" type="ORF">QWI16_17425</name>
</gene>
<name>A0ABT8TMU1_9GAMM</name>
<dbReference type="CDD" id="cd08422">
    <property type="entry name" value="PBP2_CrgA_like"/>
    <property type="match status" value="1"/>
</dbReference>
<dbReference type="RefSeq" id="WP_302715124.1">
    <property type="nucleotide sequence ID" value="NZ_JAULRT010000062.1"/>
</dbReference>
<dbReference type="InterPro" id="IPR000847">
    <property type="entry name" value="LysR_HTH_N"/>
</dbReference>
<evidence type="ECO:0000259" key="5">
    <source>
        <dbReference type="PROSITE" id="PS50931"/>
    </source>
</evidence>
<dbReference type="PANTHER" id="PTHR30537:SF35">
    <property type="entry name" value="TRANSCRIPTIONAL REGULATORY PROTEIN"/>
    <property type="match status" value="1"/>
</dbReference>
<keyword evidence="2" id="KW-0805">Transcription regulation</keyword>